<dbReference type="RefSeq" id="WP_204906523.1">
    <property type="nucleotide sequence ID" value="NZ_JACJKS010000008.1"/>
</dbReference>
<proteinExistence type="predicted"/>
<protein>
    <submittedName>
        <fullName evidence="1">Uncharacterized protein</fullName>
    </submittedName>
</protein>
<evidence type="ECO:0000313" key="2">
    <source>
        <dbReference type="Proteomes" id="UP000705508"/>
    </source>
</evidence>
<reference evidence="1" key="1">
    <citation type="submission" date="2020-08" db="EMBL/GenBank/DDBJ databases">
        <authorList>
            <person name="Cejkova D."/>
            <person name="Kubasova T."/>
            <person name="Jahodarova E."/>
            <person name="Rychlik I."/>
        </authorList>
    </citation>
    <scope>NUCLEOTIDE SEQUENCE</scope>
    <source>
        <strain evidence="1">An582</strain>
    </source>
</reference>
<dbReference type="AlphaFoldDB" id="A0A938XBI8"/>
<comment type="caution">
    <text evidence="1">The sequence shown here is derived from an EMBL/GenBank/DDBJ whole genome shotgun (WGS) entry which is preliminary data.</text>
</comment>
<gene>
    <name evidence="1" type="ORF">H6A20_07550</name>
</gene>
<accession>A0A938XBI8</accession>
<evidence type="ECO:0000313" key="1">
    <source>
        <dbReference type="EMBL" id="MBM6948511.1"/>
    </source>
</evidence>
<sequence length="195" mass="22619">MIKTTEMMLEELKEYSNPAARLSRMTKRGECFPIVRGLYETDRTVPGYLLAGSIYGPSYISFEYALAYYGLIPETVYTITCATFEKKKKKRYETMFGTFIYRDVPSEAFPLELRVVQEKEYFYRIAEPEKALCDKLCTMHPAANGRELFALLTEDLRIEETELCKLDADKVAVLAEHYHSGNVKKMASLLRRMKR</sequence>
<dbReference type="Proteomes" id="UP000705508">
    <property type="component" value="Unassembled WGS sequence"/>
</dbReference>
<organism evidence="1 2">
    <name type="scientific">Mordavella massiliensis</name>
    <dbReference type="NCBI Taxonomy" id="1871024"/>
    <lineage>
        <taxon>Bacteria</taxon>
        <taxon>Bacillati</taxon>
        <taxon>Bacillota</taxon>
        <taxon>Clostridia</taxon>
        <taxon>Eubacteriales</taxon>
        <taxon>Clostridiaceae</taxon>
        <taxon>Mordavella</taxon>
    </lineage>
</organism>
<dbReference type="EMBL" id="JACJKS010000008">
    <property type="protein sequence ID" value="MBM6948511.1"/>
    <property type="molecule type" value="Genomic_DNA"/>
</dbReference>
<name>A0A938XBI8_9CLOT</name>
<reference evidence="1" key="2">
    <citation type="journal article" date="2021" name="Sci. Rep.">
        <title>The distribution of antibiotic resistance genes in chicken gut microbiota commensals.</title>
        <authorList>
            <person name="Juricova H."/>
            <person name="Matiasovicova J."/>
            <person name="Kubasova T."/>
            <person name="Cejkova D."/>
            <person name="Rychlik I."/>
        </authorList>
    </citation>
    <scope>NUCLEOTIDE SEQUENCE</scope>
    <source>
        <strain evidence="1">An582</strain>
    </source>
</reference>